<dbReference type="EMBL" id="MLQL01000009">
    <property type="protein sequence ID" value="OQE25050.1"/>
    <property type="molecule type" value="Genomic_DNA"/>
</dbReference>
<comment type="caution">
    <text evidence="2">The sequence shown here is derived from an EMBL/GenBank/DDBJ whole genome shotgun (WGS) entry which is preliminary data.</text>
</comment>
<evidence type="ECO:0000313" key="2">
    <source>
        <dbReference type="EMBL" id="OQE25050.1"/>
    </source>
</evidence>
<keyword evidence="3" id="KW-1185">Reference proteome</keyword>
<feature type="region of interest" description="Disordered" evidence="1">
    <location>
        <begin position="120"/>
        <end position="195"/>
    </location>
</feature>
<organism evidence="2 3">
    <name type="scientific">Penicillium flavigenum</name>
    <dbReference type="NCBI Taxonomy" id="254877"/>
    <lineage>
        <taxon>Eukaryota</taxon>
        <taxon>Fungi</taxon>
        <taxon>Dikarya</taxon>
        <taxon>Ascomycota</taxon>
        <taxon>Pezizomycotina</taxon>
        <taxon>Eurotiomycetes</taxon>
        <taxon>Eurotiomycetidae</taxon>
        <taxon>Eurotiales</taxon>
        <taxon>Aspergillaceae</taxon>
        <taxon>Penicillium</taxon>
    </lineage>
</organism>
<reference evidence="3" key="1">
    <citation type="journal article" date="2017" name="Nat. Microbiol.">
        <title>Global analysis of biosynthetic gene clusters reveals vast potential of secondary metabolite production in Penicillium species.</title>
        <authorList>
            <person name="Nielsen J.C."/>
            <person name="Grijseels S."/>
            <person name="Prigent S."/>
            <person name="Ji B."/>
            <person name="Dainat J."/>
            <person name="Nielsen K.F."/>
            <person name="Frisvad J.C."/>
            <person name="Workman M."/>
            <person name="Nielsen J."/>
        </authorList>
    </citation>
    <scope>NUCLEOTIDE SEQUENCE [LARGE SCALE GENOMIC DNA]</scope>
    <source>
        <strain evidence="3">IBT 14082</strain>
    </source>
</reference>
<gene>
    <name evidence="2" type="ORF">PENFLA_c009G10827</name>
</gene>
<feature type="compositionally biased region" description="Polar residues" evidence="1">
    <location>
        <begin position="160"/>
        <end position="173"/>
    </location>
</feature>
<proteinExistence type="predicted"/>
<protein>
    <submittedName>
        <fullName evidence="2">Uncharacterized protein</fullName>
    </submittedName>
</protein>
<dbReference type="Proteomes" id="UP000191342">
    <property type="component" value="Unassembled WGS sequence"/>
</dbReference>
<evidence type="ECO:0000256" key="1">
    <source>
        <dbReference type="SAM" id="MobiDB-lite"/>
    </source>
</evidence>
<accession>A0A1V6TGM0</accession>
<feature type="compositionally biased region" description="Polar residues" evidence="1">
    <location>
        <begin position="186"/>
        <end position="195"/>
    </location>
</feature>
<dbReference type="OrthoDB" id="10505625at2759"/>
<evidence type="ECO:0000313" key="3">
    <source>
        <dbReference type="Proteomes" id="UP000191342"/>
    </source>
</evidence>
<dbReference type="AlphaFoldDB" id="A0A1V6TGM0"/>
<sequence>MQACSQKQGTRPLEEYAESVRLLSSQVGAENRSELAQAWGAGLNNQFISAAVRTSMLSWDEVKTPKTVAFVRQALGNQASDYASPPRGYLQFIRLYQAGQLESPIPENPQPVQLYSIMPSTRAPQQSEDDSWDTVTPGENRRAKTGQARPQISHKPGPNNLPTGLNTSVSVLTESIADQDRHVRSINPSAQPGPG</sequence>
<name>A0A1V6TGM0_9EURO</name>